<dbReference type="Gene3D" id="3.40.190.10">
    <property type="entry name" value="Periplasmic binding protein-like II"/>
    <property type="match status" value="2"/>
</dbReference>
<dbReference type="SUPFAM" id="SSF53850">
    <property type="entry name" value="Periplasmic binding protein-like II"/>
    <property type="match status" value="1"/>
</dbReference>
<dbReference type="GO" id="GO:0055085">
    <property type="term" value="P:transmembrane transport"/>
    <property type="evidence" value="ECO:0007669"/>
    <property type="project" value="InterPro"/>
</dbReference>
<comment type="similarity">
    <text evidence="1">Belongs to the phosphate/phosphite/phosphonate binding protein family.</text>
</comment>
<sequence>MRLIKKGVLGASLASVALVGIVASTLGEKSVIANLIPNQKEQTLLAQGKTKELVVVFPSRSDSTDLQNKANAVAAFLSKQLGVPVKAQIGDDTAAVEALRANRADIAFLSSRPALKAEQLANARLYLAEVRPTYSGKYTYNSVFVVPKNSPLKTQSTAKATLSQLRGKRMAFTSPTSGSGFIFPTGELVKQGLVQNRDRLNNFFGQVAYGGNYSKAIQAVLRGQADVAAVSEYALNPPYITEAEKNQLRILHKVSGVPAHGVAIDDDVPAATREKIINAMLLLNQPQNNQLLRNLYNSTELVKVNHNQHLAPLRNALQLAGIQP</sequence>
<keyword evidence="4" id="KW-1185">Reference proteome</keyword>
<dbReference type="PANTHER" id="PTHR35841:SF1">
    <property type="entry name" value="PHOSPHONATES-BINDING PERIPLASMIC PROTEIN"/>
    <property type="match status" value="1"/>
</dbReference>
<dbReference type="Proteomes" id="UP000235036">
    <property type="component" value="Unassembled WGS sequence"/>
</dbReference>
<proteinExistence type="inferred from homology"/>
<comment type="caution">
    <text evidence="3">The sequence shown here is derived from an EMBL/GenBank/DDBJ whole genome shotgun (WGS) entry which is preliminary data.</text>
</comment>
<keyword evidence="2" id="KW-0732">Signal</keyword>
<dbReference type="Pfam" id="PF12974">
    <property type="entry name" value="Phosphonate-bd"/>
    <property type="match status" value="1"/>
</dbReference>
<dbReference type="RefSeq" id="WP_016867013.1">
    <property type="nucleotide sequence ID" value="NZ_CAWNVR010000504.1"/>
</dbReference>
<dbReference type="GO" id="GO:0043190">
    <property type="term" value="C:ATP-binding cassette (ABC) transporter complex"/>
    <property type="evidence" value="ECO:0007669"/>
    <property type="project" value="InterPro"/>
</dbReference>
<reference evidence="3 4" key="1">
    <citation type="submission" date="2017-08" db="EMBL/GenBank/DDBJ databases">
        <title>Genomes of Fischerella (Mastigocladus) sp. strains.</title>
        <authorList>
            <person name="Miller S.R."/>
        </authorList>
    </citation>
    <scope>NUCLEOTIDE SEQUENCE [LARGE SCALE GENOMIC DNA]</scope>
    <source>
        <strain evidence="3 4">CCMEE 5323</strain>
    </source>
</reference>
<protein>
    <submittedName>
        <fullName evidence="3">Phosphate/phosphite/phosphonate ABC transporter substrate-binding protein</fullName>
    </submittedName>
</protein>
<evidence type="ECO:0000313" key="3">
    <source>
        <dbReference type="EMBL" id="PLZ93961.1"/>
    </source>
</evidence>
<dbReference type="InterPro" id="IPR005770">
    <property type="entry name" value="PhnD"/>
</dbReference>
<accession>A0A2N6K8L8</accession>
<evidence type="ECO:0000256" key="2">
    <source>
        <dbReference type="ARBA" id="ARBA00022729"/>
    </source>
</evidence>
<evidence type="ECO:0000313" key="4">
    <source>
        <dbReference type="Proteomes" id="UP000235036"/>
    </source>
</evidence>
<name>A0A2N6K8L8_FISMU</name>
<gene>
    <name evidence="3" type="ORF">CEN44_01715</name>
</gene>
<dbReference type="NCBIfam" id="TIGR01098">
    <property type="entry name" value="3A0109s03R"/>
    <property type="match status" value="1"/>
</dbReference>
<dbReference type="PANTHER" id="PTHR35841">
    <property type="entry name" value="PHOSPHONATES-BINDING PERIPLASMIC PROTEIN"/>
    <property type="match status" value="1"/>
</dbReference>
<dbReference type="EMBL" id="NRQW01000041">
    <property type="protein sequence ID" value="PLZ93961.1"/>
    <property type="molecule type" value="Genomic_DNA"/>
</dbReference>
<organism evidence="3 4">
    <name type="scientific">Fischerella muscicola CCMEE 5323</name>
    <dbReference type="NCBI Taxonomy" id="2019572"/>
    <lineage>
        <taxon>Bacteria</taxon>
        <taxon>Bacillati</taxon>
        <taxon>Cyanobacteriota</taxon>
        <taxon>Cyanophyceae</taxon>
        <taxon>Nostocales</taxon>
        <taxon>Hapalosiphonaceae</taxon>
        <taxon>Fischerella</taxon>
    </lineage>
</organism>
<evidence type="ECO:0000256" key="1">
    <source>
        <dbReference type="ARBA" id="ARBA00007162"/>
    </source>
</evidence>
<dbReference type="AlphaFoldDB" id="A0A2N6K8L8"/>